<organism evidence="2 3">
    <name type="scientific">Apiospora arundinis</name>
    <dbReference type="NCBI Taxonomy" id="335852"/>
    <lineage>
        <taxon>Eukaryota</taxon>
        <taxon>Fungi</taxon>
        <taxon>Dikarya</taxon>
        <taxon>Ascomycota</taxon>
        <taxon>Pezizomycotina</taxon>
        <taxon>Sordariomycetes</taxon>
        <taxon>Xylariomycetidae</taxon>
        <taxon>Amphisphaeriales</taxon>
        <taxon>Apiosporaceae</taxon>
        <taxon>Apiospora</taxon>
    </lineage>
</organism>
<dbReference type="EMBL" id="JAPCWZ010000004">
    <property type="protein sequence ID" value="KAK8868712.1"/>
    <property type="molecule type" value="Genomic_DNA"/>
</dbReference>
<keyword evidence="3" id="KW-1185">Reference proteome</keyword>
<protein>
    <submittedName>
        <fullName evidence="2">Uncharacterized protein</fullName>
    </submittedName>
</protein>
<reference evidence="2 3" key="1">
    <citation type="journal article" date="2024" name="IMA Fungus">
        <title>Apiospora arundinis, a panoply of carbohydrate-active enzymes and secondary metabolites.</title>
        <authorList>
            <person name="Sorensen T."/>
            <person name="Petersen C."/>
            <person name="Muurmann A.T."/>
            <person name="Christiansen J.V."/>
            <person name="Brundto M.L."/>
            <person name="Overgaard C.K."/>
            <person name="Boysen A.T."/>
            <person name="Wollenberg R.D."/>
            <person name="Larsen T.O."/>
            <person name="Sorensen J.L."/>
            <person name="Nielsen K.L."/>
            <person name="Sondergaard T.E."/>
        </authorList>
    </citation>
    <scope>NUCLEOTIDE SEQUENCE [LARGE SCALE GENOMIC DNA]</scope>
    <source>
        <strain evidence="2 3">AAU 773</strain>
    </source>
</reference>
<feature type="compositionally biased region" description="Acidic residues" evidence="1">
    <location>
        <begin position="125"/>
        <end position="137"/>
    </location>
</feature>
<sequence length="181" mass="20878">MDMIWSGFRRSTNKGDMTLFRRLLPRLLELAKRMYGEDRVGGVRFGRVKETSYILVLLVKEPAGAEGPASDAIMELNARFYEVLKDGQAGEAEAIDQCHQRRRRYRLNRQAPTGEQGGRGKEDREEKEDEFEDEDEYTDRQAEQQQQGKSLVELFEIQVQHPISGRLLVGPVEKQKSFTRS</sequence>
<evidence type="ECO:0000313" key="2">
    <source>
        <dbReference type="EMBL" id="KAK8868712.1"/>
    </source>
</evidence>
<feature type="region of interest" description="Disordered" evidence="1">
    <location>
        <begin position="103"/>
        <end position="147"/>
    </location>
</feature>
<comment type="caution">
    <text evidence="2">The sequence shown here is derived from an EMBL/GenBank/DDBJ whole genome shotgun (WGS) entry which is preliminary data.</text>
</comment>
<dbReference type="Proteomes" id="UP001390339">
    <property type="component" value="Unassembled WGS sequence"/>
</dbReference>
<gene>
    <name evidence="2" type="ORF">PGQ11_007290</name>
</gene>
<proteinExistence type="predicted"/>
<evidence type="ECO:0000313" key="3">
    <source>
        <dbReference type="Proteomes" id="UP001390339"/>
    </source>
</evidence>
<name>A0ABR2IV53_9PEZI</name>
<accession>A0ABR2IV53</accession>
<evidence type="ECO:0000256" key="1">
    <source>
        <dbReference type="SAM" id="MobiDB-lite"/>
    </source>
</evidence>